<dbReference type="PANTHER" id="PTHR28079:SF1">
    <property type="entry name" value="RNA POLYMERASE I-SPECIFIC TRANSCRIPTION INITIATION FACTOR RRN5"/>
    <property type="match status" value="1"/>
</dbReference>
<dbReference type="EMBL" id="CAJVPY010003617">
    <property type="protein sequence ID" value="CAG8596585.1"/>
    <property type="molecule type" value="Genomic_DNA"/>
</dbReference>
<evidence type="ECO:0000256" key="1">
    <source>
        <dbReference type="SAM" id="MobiDB-lite"/>
    </source>
</evidence>
<dbReference type="GO" id="GO:0000500">
    <property type="term" value="C:RNA polymerase I upstream activating factor complex"/>
    <property type="evidence" value="ECO:0007669"/>
    <property type="project" value="InterPro"/>
</dbReference>
<dbReference type="InterPro" id="IPR001005">
    <property type="entry name" value="SANT/Myb"/>
</dbReference>
<keyword evidence="3" id="KW-1185">Reference proteome</keyword>
<dbReference type="AlphaFoldDB" id="A0A9N9GCF6"/>
<accession>A0A9N9GCF6</accession>
<dbReference type="InterPro" id="IPR039601">
    <property type="entry name" value="Rrn5"/>
</dbReference>
<evidence type="ECO:0000313" key="2">
    <source>
        <dbReference type="EMBL" id="CAG8596585.1"/>
    </source>
</evidence>
<feature type="compositionally biased region" description="Acidic residues" evidence="1">
    <location>
        <begin position="327"/>
        <end position="340"/>
    </location>
</feature>
<name>A0A9N9GCF6_9GLOM</name>
<reference evidence="2" key="1">
    <citation type="submission" date="2021-06" db="EMBL/GenBank/DDBJ databases">
        <authorList>
            <person name="Kallberg Y."/>
            <person name="Tangrot J."/>
            <person name="Rosling A."/>
        </authorList>
    </citation>
    <scope>NUCLEOTIDE SEQUENCE</scope>
    <source>
        <strain evidence="2">MA453B</strain>
    </source>
</reference>
<feature type="region of interest" description="Disordered" evidence="1">
    <location>
        <begin position="319"/>
        <end position="342"/>
    </location>
</feature>
<sequence>MPKTKFSDLPKFKQKDIIVKLKHSLDDFRADREYYLRQSPQHYHHLLVKTESEFVNPGAQEFFKRLHRIIIGNVLWKHKELEIFFTALERCGKHNPAEISRRLGTKSVSQVIMLIELFEHESNLAKACKAIRPVNYTDIPSAREMSDYWLEFEKIQVKMIQERINKIETKETFEENMQPISKWDEKKLELHTTDDILVNRSSIITLYHILQNWLQDIIKNLIALNDHYKRTYTQEKHEACSIISKYDVYKALEIYGYKFSKTRNTNVTNEDDDLIEISESQYMSSLVDKNIQEGYSSNAYSDGLSDEFNMQIDVQQTKNADQTLNETSEDSDNDEFDDTGYDSRYRRSEDVTNHQMIIDYDDEIEIKEQNVDKLYDNEIEIKEQNVDKLYEKAFLRLLINPIDAESMNISNEIENLEVLLDTGLRSCNRIFDEKSVDSELEDLLDSDKSPQHHNHI</sequence>
<dbReference type="Proteomes" id="UP000789405">
    <property type="component" value="Unassembled WGS sequence"/>
</dbReference>
<protein>
    <submittedName>
        <fullName evidence="2">27537_t:CDS:1</fullName>
    </submittedName>
</protein>
<dbReference type="GO" id="GO:0042790">
    <property type="term" value="P:nucleolar large rRNA transcription by RNA polymerase I"/>
    <property type="evidence" value="ECO:0007669"/>
    <property type="project" value="InterPro"/>
</dbReference>
<dbReference type="GO" id="GO:0000182">
    <property type="term" value="F:rDNA binding"/>
    <property type="evidence" value="ECO:0007669"/>
    <property type="project" value="TreeGrafter"/>
</dbReference>
<dbReference type="PANTHER" id="PTHR28079">
    <property type="entry name" value="RNA POLYMERASE I-SPECIFIC TRANSCRIPTION INITIATION FACTOR RRN5"/>
    <property type="match status" value="1"/>
</dbReference>
<comment type="caution">
    <text evidence="2">The sequence shown here is derived from an EMBL/GenBank/DDBJ whole genome shotgun (WGS) entry which is preliminary data.</text>
</comment>
<dbReference type="GO" id="GO:0001181">
    <property type="term" value="F:RNA polymerase I general transcription initiation factor activity"/>
    <property type="evidence" value="ECO:0007669"/>
    <property type="project" value="TreeGrafter"/>
</dbReference>
<gene>
    <name evidence="2" type="ORF">DERYTH_LOCUS7425</name>
</gene>
<organism evidence="2 3">
    <name type="scientific">Dentiscutata erythropus</name>
    <dbReference type="NCBI Taxonomy" id="1348616"/>
    <lineage>
        <taxon>Eukaryota</taxon>
        <taxon>Fungi</taxon>
        <taxon>Fungi incertae sedis</taxon>
        <taxon>Mucoromycota</taxon>
        <taxon>Glomeromycotina</taxon>
        <taxon>Glomeromycetes</taxon>
        <taxon>Diversisporales</taxon>
        <taxon>Gigasporaceae</taxon>
        <taxon>Dentiscutata</taxon>
    </lineage>
</organism>
<dbReference type="GO" id="GO:0006361">
    <property type="term" value="P:transcription initiation at RNA polymerase I promoter"/>
    <property type="evidence" value="ECO:0007669"/>
    <property type="project" value="TreeGrafter"/>
</dbReference>
<proteinExistence type="predicted"/>
<evidence type="ECO:0000313" key="3">
    <source>
        <dbReference type="Proteomes" id="UP000789405"/>
    </source>
</evidence>
<dbReference type="CDD" id="cd00167">
    <property type="entry name" value="SANT"/>
    <property type="match status" value="1"/>
</dbReference>
<dbReference type="OrthoDB" id="2240312at2759"/>